<sequence length="213" mass="24410">MLQLSFKLNEEKDACNVGLNNHHLHKIPMERKDLGELESLSKNYIFQNGQSIKKTKRGIIGSFVNVPIDTEVFVHHCLELLTRLTSYKGCHLHQNTRPNHGNDALIWLVNHNELYKNINVTRDLLQQCQDDNSELLTSLFNDGTDLHNDGNEEDESICQENSSFKEKNIQTTASVENNDQQHQCDDIVSYAIQDPQEKCKDCSMTPAFIQQTL</sequence>
<proteinExistence type="predicted"/>
<gene>
    <name evidence="1" type="ORF">KUTeg_008591</name>
</gene>
<organism evidence="1 2">
    <name type="scientific">Tegillarca granosa</name>
    <name type="common">Malaysian cockle</name>
    <name type="synonym">Anadara granosa</name>
    <dbReference type="NCBI Taxonomy" id="220873"/>
    <lineage>
        <taxon>Eukaryota</taxon>
        <taxon>Metazoa</taxon>
        <taxon>Spiralia</taxon>
        <taxon>Lophotrochozoa</taxon>
        <taxon>Mollusca</taxon>
        <taxon>Bivalvia</taxon>
        <taxon>Autobranchia</taxon>
        <taxon>Pteriomorphia</taxon>
        <taxon>Arcoida</taxon>
        <taxon>Arcoidea</taxon>
        <taxon>Arcidae</taxon>
        <taxon>Tegillarca</taxon>
    </lineage>
</organism>
<evidence type="ECO:0000313" key="2">
    <source>
        <dbReference type="Proteomes" id="UP001217089"/>
    </source>
</evidence>
<evidence type="ECO:0000313" key="1">
    <source>
        <dbReference type="EMBL" id="KAJ8314030.1"/>
    </source>
</evidence>
<dbReference type="Proteomes" id="UP001217089">
    <property type="component" value="Unassembled WGS sequence"/>
</dbReference>
<name>A0ABQ9F9L9_TEGGR</name>
<dbReference type="EMBL" id="JARBDR010000342">
    <property type="protein sequence ID" value="KAJ8314030.1"/>
    <property type="molecule type" value="Genomic_DNA"/>
</dbReference>
<protein>
    <submittedName>
        <fullName evidence="1">Uncharacterized protein</fullName>
    </submittedName>
</protein>
<accession>A0ABQ9F9L9</accession>
<reference evidence="1 2" key="1">
    <citation type="submission" date="2022-12" db="EMBL/GenBank/DDBJ databases">
        <title>Chromosome-level genome of Tegillarca granosa.</title>
        <authorList>
            <person name="Kim J."/>
        </authorList>
    </citation>
    <scope>NUCLEOTIDE SEQUENCE [LARGE SCALE GENOMIC DNA]</scope>
    <source>
        <strain evidence="1">Teg-2019</strain>
        <tissue evidence="1">Adductor muscle</tissue>
    </source>
</reference>
<keyword evidence="2" id="KW-1185">Reference proteome</keyword>
<comment type="caution">
    <text evidence="1">The sequence shown here is derived from an EMBL/GenBank/DDBJ whole genome shotgun (WGS) entry which is preliminary data.</text>
</comment>